<feature type="domain" description="SLH" evidence="1">
    <location>
        <begin position="2"/>
        <end position="30"/>
    </location>
</feature>
<comment type="caution">
    <text evidence="2">The sequence shown here is derived from an EMBL/GenBank/DDBJ whole genome shotgun (WGS) entry which is preliminary data.</text>
</comment>
<dbReference type="RefSeq" id="WP_323078131.1">
    <property type="nucleotide sequence ID" value="NZ_CBCSKM010000001.1"/>
</dbReference>
<name>A0ABU5PNU8_9BACL</name>
<proteinExistence type="predicted"/>
<dbReference type="Proteomes" id="UP001292216">
    <property type="component" value="Unassembled WGS sequence"/>
</dbReference>
<reference evidence="2 3" key="1">
    <citation type="submission" date="2023-12" db="EMBL/GenBank/DDBJ databases">
        <title>Whole genome sequencing of Paenibacillus phoenicis isolated from the Phoenix Mars Lander spacecraft assembly facility.</title>
        <authorList>
            <person name="Garcia A."/>
            <person name="Venkateswaran K."/>
        </authorList>
    </citation>
    <scope>NUCLEOTIDE SEQUENCE [LARGE SCALE GENOMIC DNA]</scope>
    <source>
        <strain evidence="2 3">3PO2SA</strain>
    </source>
</reference>
<accession>A0ABU5PNU8</accession>
<evidence type="ECO:0000313" key="3">
    <source>
        <dbReference type="Proteomes" id="UP001292216"/>
    </source>
</evidence>
<evidence type="ECO:0000313" key="2">
    <source>
        <dbReference type="EMBL" id="MEA3571585.1"/>
    </source>
</evidence>
<organism evidence="2 3">
    <name type="scientific">Paenibacillus phoenicis</name>
    <dbReference type="NCBI Taxonomy" id="554117"/>
    <lineage>
        <taxon>Bacteria</taxon>
        <taxon>Bacillati</taxon>
        <taxon>Bacillota</taxon>
        <taxon>Bacilli</taxon>
        <taxon>Bacillales</taxon>
        <taxon>Paenibacillaceae</taxon>
        <taxon>Paenibacillus</taxon>
    </lineage>
</organism>
<keyword evidence="3" id="KW-1185">Reference proteome</keyword>
<protein>
    <submittedName>
        <fullName evidence="2">S-layer homology domain-containing protein</fullName>
    </submittedName>
</protein>
<dbReference type="InterPro" id="IPR001119">
    <property type="entry name" value="SLH_dom"/>
</dbReference>
<gene>
    <name evidence="2" type="ORF">U9M73_16665</name>
</gene>
<sequence>MSDIDGSYAKDAIMELVNKGIINGKGDGKFEIADYAFQWVRSGVSPSNLLIPSLLKANLSKPHPKNGPLAVLFFYTNKFPPTNLSKI</sequence>
<dbReference type="Pfam" id="PF00395">
    <property type="entry name" value="SLH"/>
    <property type="match status" value="1"/>
</dbReference>
<dbReference type="EMBL" id="JAYERP010000001">
    <property type="protein sequence ID" value="MEA3571585.1"/>
    <property type="molecule type" value="Genomic_DNA"/>
</dbReference>
<evidence type="ECO:0000259" key="1">
    <source>
        <dbReference type="Pfam" id="PF00395"/>
    </source>
</evidence>